<evidence type="ECO:0000313" key="1">
    <source>
        <dbReference type="EMBL" id="MDO4841638.1"/>
    </source>
</evidence>
<reference evidence="1" key="1">
    <citation type="submission" date="2023-07" db="EMBL/GenBank/DDBJ databases">
        <title>Between Cages and Wild: Unraveling the Impact of Captivity on Animal Microbiomes and Antimicrobial Resistance.</title>
        <authorList>
            <person name="Schmartz G.P."/>
            <person name="Rehner J."/>
            <person name="Schuff M.J."/>
            <person name="Becker S.L."/>
            <person name="Kravczyk M."/>
            <person name="Gurevich A."/>
            <person name="Francke R."/>
            <person name="Mueller R."/>
            <person name="Keller V."/>
            <person name="Keller A."/>
        </authorList>
    </citation>
    <scope>NUCLEOTIDE SEQUENCE</scope>
    <source>
        <strain evidence="1">S12M_St_49</strain>
    </source>
</reference>
<gene>
    <name evidence="1" type="ORF">Q3982_03060</name>
</gene>
<evidence type="ECO:0000313" key="2">
    <source>
        <dbReference type="Proteomes" id="UP001168575"/>
    </source>
</evidence>
<name>A0AA43RGY3_9ACTN</name>
<organism evidence="1 2">
    <name type="scientific">Phoenicibacter congonensis</name>
    <dbReference type="NCBI Taxonomy" id="1944646"/>
    <lineage>
        <taxon>Bacteria</taxon>
        <taxon>Bacillati</taxon>
        <taxon>Actinomycetota</taxon>
        <taxon>Coriobacteriia</taxon>
        <taxon>Eggerthellales</taxon>
        <taxon>Eggerthellaceae</taxon>
        <taxon>Phoenicibacter</taxon>
    </lineage>
</organism>
<dbReference type="AlphaFoldDB" id="A0AA43RGY3"/>
<protein>
    <submittedName>
        <fullName evidence="1">Uncharacterized protein</fullName>
    </submittedName>
</protein>
<keyword evidence="2" id="KW-1185">Reference proteome</keyword>
<accession>A0AA43RGY3</accession>
<proteinExistence type="predicted"/>
<dbReference type="Proteomes" id="UP001168575">
    <property type="component" value="Unassembled WGS sequence"/>
</dbReference>
<comment type="caution">
    <text evidence="1">The sequence shown here is derived from an EMBL/GenBank/DDBJ whole genome shotgun (WGS) entry which is preliminary data.</text>
</comment>
<sequence>MEKIKTIRTTPVTKERRNWMMDKLINHIGHEIVCVAYGDLNDPHDVCIECETCGCVLVSAEDFDEANGGDG</sequence>
<dbReference type="EMBL" id="JAUMVS010000035">
    <property type="protein sequence ID" value="MDO4841638.1"/>
    <property type="molecule type" value="Genomic_DNA"/>
</dbReference>